<dbReference type="Proteomes" id="UP000319255">
    <property type="component" value="Unassembled WGS sequence"/>
</dbReference>
<dbReference type="PANTHER" id="PTHR42852:SF13">
    <property type="entry name" value="PROTEIN DIPZ"/>
    <property type="match status" value="1"/>
</dbReference>
<dbReference type="GO" id="GO:0015036">
    <property type="term" value="F:disulfide oxidoreductase activity"/>
    <property type="evidence" value="ECO:0007669"/>
    <property type="project" value="UniProtKB-ARBA"/>
</dbReference>
<organism evidence="3 4">
    <name type="scientific">Amaricoccus solimangrovi</name>
    <dbReference type="NCBI Taxonomy" id="2589815"/>
    <lineage>
        <taxon>Bacteria</taxon>
        <taxon>Pseudomonadati</taxon>
        <taxon>Pseudomonadota</taxon>
        <taxon>Alphaproteobacteria</taxon>
        <taxon>Rhodobacterales</taxon>
        <taxon>Paracoccaceae</taxon>
        <taxon>Amaricoccus</taxon>
    </lineage>
</organism>
<dbReference type="GO" id="GO:0016209">
    <property type="term" value="F:antioxidant activity"/>
    <property type="evidence" value="ECO:0007669"/>
    <property type="project" value="InterPro"/>
</dbReference>
<dbReference type="EMBL" id="VFRP01000003">
    <property type="protein sequence ID" value="TPE52479.1"/>
    <property type="molecule type" value="Genomic_DNA"/>
</dbReference>
<keyword evidence="1" id="KW-0676">Redox-active center</keyword>
<reference evidence="3 4" key="1">
    <citation type="submission" date="2019-06" db="EMBL/GenBank/DDBJ databases">
        <title>A novel bacterium of genus Amaricoccus, isolated from marine sediment.</title>
        <authorList>
            <person name="Huang H."/>
            <person name="Mo K."/>
            <person name="Hu Y."/>
        </authorList>
    </citation>
    <scope>NUCLEOTIDE SEQUENCE [LARGE SCALE GENOMIC DNA]</scope>
    <source>
        <strain evidence="3 4">HB172011</strain>
    </source>
</reference>
<evidence type="ECO:0000313" key="4">
    <source>
        <dbReference type="Proteomes" id="UP000319255"/>
    </source>
</evidence>
<dbReference type="PROSITE" id="PS00194">
    <property type="entry name" value="THIOREDOXIN_1"/>
    <property type="match status" value="1"/>
</dbReference>
<dbReference type="InterPro" id="IPR017937">
    <property type="entry name" value="Thioredoxin_CS"/>
</dbReference>
<sequence>MIASGPAANRPPHIAFEVFSVMRLPIRRFAAPSSRAVPAPLLAALLYAAALIGANPAAAQSLTPDQRGELEALRAGEMRKLVVHPEPVPVPGDPVFDRDGGEHSLSESDGKIRVVNFWATWCAPCREEFPALDALEKTRGGPDFQVIPIATGRNDPAAIDRFNREVGITALADGYLDPKSKLARGMDVMGLPVTLILNREGGEIARLMGGADWSGADAKVIFDYLAALPG</sequence>
<comment type="caution">
    <text evidence="3">The sequence shown here is derived from an EMBL/GenBank/DDBJ whole genome shotgun (WGS) entry which is preliminary data.</text>
</comment>
<dbReference type="InterPro" id="IPR013766">
    <property type="entry name" value="Thioredoxin_domain"/>
</dbReference>
<dbReference type="OrthoDB" id="9799347at2"/>
<evidence type="ECO:0000313" key="3">
    <source>
        <dbReference type="EMBL" id="TPE52479.1"/>
    </source>
</evidence>
<dbReference type="PROSITE" id="PS51352">
    <property type="entry name" value="THIOREDOXIN_2"/>
    <property type="match status" value="1"/>
</dbReference>
<dbReference type="Gene3D" id="3.40.30.10">
    <property type="entry name" value="Glutaredoxin"/>
    <property type="match status" value="1"/>
</dbReference>
<feature type="domain" description="Thioredoxin" evidence="2">
    <location>
        <begin position="51"/>
        <end position="227"/>
    </location>
</feature>
<dbReference type="InterPro" id="IPR000866">
    <property type="entry name" value="AhpC/TSA"/>
</dbReference>
<dbReference type="InterPro" id="IPR050553">
    <property type="entry name" value="Thioredoxin_ResA/DsbE_sf"/>
</dbReference>
<protein>
    <submittedName>
        <fullName evidence="3">TlpA family protein disulfide reductase</fullName>
    </submittedName>
</protein>
<dbReference type="SUPFAM" id="SSF52833">
    <property type="entry name" value="Thioredoxin-like"/>
    <property type="match status" value="1"/>
</dbReference>
<dbReference type="Pfam" id="PF00578">
    <property type="entry name" value="AhpC-TSA"/>
    <property type="match status" value="1"/>
</dbReference>
<name>A0A501WSS4_9RHOB</name>
<gene>
    <name evidence="3" type="ORF">FJM51_04680</name>
</gene>
<dbReference type="CDD" id="cd02966">
    <property type="entry name" value="TlpA_like_family"/>
    <property type="match status" value="1"/>
</dbReference>
<proteinExistence type="predicted"/>
<accession>A0A501WSS4</accession>
<keyword evidence="4" id="KW-1185">Reference proteome</keyword>
<dbReference type="InterPro" id="IPR036249">
    <property type="entry name" value="Thioredoxin-like_sf"/>
</dbReference>
<dbReference type="PANTHER" id="PTHR42852">
    <property type="entry name" value="THIOL:DISULFIDE INTERCHANGE PROTEIN DSBE"/>
    <property type="match status" value="1"/>
</dbReference>
<evidence type="ECO:0000259" key="2">
    <source>
        <dbReference type="PROSITE" id="PS51352"/>
    </source>
</evidence>
<dbReference type="AlphaFoldDB" id="A0A501WSS4"/>
<evidence type="ECO:0000256" key="1">
    <source>
        <dbReference type="ARBA" id="ARBA00023284"/>
    </source>
</evidence>